<dbReference type="PANTHER" id="PTHR11122">
    <property type="entry name" value="APOSPORY-ASSOCIATED PROTEIN C-RELATED"/>
    <property type="match status" value="1"/>
</dbReference>
<dbReference type="GO" id="GO:0030246">
    <property type="term" value="F:carbohydrate binding"/>
    <property type="evidence" value="ECO:0007669"/>
    <property type="project" value="InterPro"/>
</dbReference>
<dbReference type="CDD" id="cd09024">
    <property type="entry name" value="Aldose_epim_lacX"/>
    <property type="match status" value="1"/>
</dbReference>
<dbReference type="HOGENOM" id="CLU_057834_1_0_9"/>
<evidence type="ECO:0000313" key="2">
    <source>
        <dbReference type="Proteomes" id="UP000004525"/>
    </source>
</evidence>
<dbReference type="InterPro" id="IPR011013">
    <property type="entry name" value="Gal_mutarotase_sf_dom"/>
</dbReference>
<dbReference type="SUPFAM" id="SSF74650">
    <property type="entry name" value="Galactose mutarotase-like"/>
    <property type="match status" value="1"/>
</dbReference>
<dbReference type="GO" id="GO:0005975">
    <property type="term" value="P:carbohydrate metabolic process"/>
    <property type="evidence" value="ECO:0007669"/>
    <property type="project" value="InterPro"/>
</dbReference>
<dbReference type="PANTHER" id="PTHR11122:SF13">
    <property type="entry name" value="GLUCOSE-6-PHOSPHATE 1-EPIMERASE"/>
    <property type="match status" value="1"/>
</dbReference>
<dbReference type="InterPro" id="IPR014718">
    <property type="entry name" value="GH-type_carb-bd"/>
</dbReference>
<dbReference type="GO" id="GO:0016853">
    <property type="term" value="F:isomerase activity"/>
    <property type="evidence" value="ECO:0007669"/>
    <property type="project" value="InterPro"/>
</dbReference>
<protein>
    <submittedName>
        <fullName evidence="1">Aldose 1-epimerase</fullName>
    </submittedName>
</protein>
<evidence type="ECO:0000313" key="1">
    <source>
        <dbReference type="EMBL" id="EEN81133.1"/>
    </source>
</evidence>
<name>C2JUZ9_LACRM</name>
<gene>
    <name evidence="1" type="ORF">HMPREF0539_0733</name>
</gene>
<keyword evidence="2" id="KW-1185">Reference proteome</keyword>
<reference evidence="1" key="1">
    <citation type="submission" date="2009-01" db="EMBL/GenBank/DDBJ databases">
        <authorList>
            <person name="Qin X."/>
            <person name="Bachman B."/>
            <person name="Battles P."/>
            <person name="Bell A."/>
            <person name="Bess C."/>
            <person name="Bickham C."/>
            <person name="Chaboub L."/>
            <person name="Chen D."/>
            <person name="Coyle M."/>
            <person name="Deiros D.R."/>
            <person name="Dinh H."/>
            <person name="Forbes L."/>
            <person name="Fowler G."/>
            <person name="Francisco L."/>
            <person name="Fu Q."/>
            <person name="Gubbala S."/>
            <person name="Hale W."/>
            <person name="Han Y."/>
            <person name="Hemphill L."/>
            <person name="Highlander S.K."/>
            <person name="Hirani K."/>
            <person name="Hogues M."/>
            <person name="Jackson L."/>
            <person name="Jakkamsetti A."/>
            <person name="Javaid M."/>
            <person name="Jiang H."/>
            <person name="Korchina V."/>
            <person name="Kovar C."/>
            <person name="Lara F."/>
            <person name="Lee S."/>
            <person name="Mata R."/>
            <person name="Mathew T."/>
            <person name="Moen C."/>
            <person name="Morales K."/>
            <person name="Munidasa M."/>
            <person name="Nazareth L."/>
            <person name="Ngo R."/>
            <person name="Nguyen L."/>
            <person name="Okwuonu G."/>
            <person name="Ongeri F."/>
            <person name="Patil S."/>
            <person name="Petrosino J."/>
            <person name="Pham C."/>
            <person name="Pham P."/>
            <person name="Pu L.-L."/>
            <person name="Puazo M."/>
            <person name="Raj R."/>
            <person name="Reid J."/>
            <person name="Rouhana J."/>
            <person name="Saada N."/>
            <person name="Shang Y."/>
            <person name="Simmons D."/>
            <person name="Thornton R."/>
            <person name="Warren J."/>
            <person name="Weissenberger G."/>
            <person name="Zhang J."/>
            <person name="Zhang L."/>
            <person name="Zhou C."/>
            <person name="Zhu D."/>
            <person name="Muzny D."/>
            <person name="Worley K."/>
            <person name="Gibbs R."/>
        </authorList>
    </citation>
    <scope>NUCLEOTIDE SEQUENCE [LARGE SCALE GENOMIC DNA]</scope>
    <source>
        <strain evidence="1">LMS2-1</strain>
    </source>
</reference>
<dbReference type="InterPro" id="IPR037481">
    <property type="entry name" value="LacX"/>
</dbReference>
<dbReference type="Proteomes" id="UP000004525">
    <property type="component" value="Unassembled WGS sequence"/>
</dbReference>
<dbReference type="EMBL" id="ACIZ01000027">
    <property type="protein sequence ID" value="EEN81133.1"/>
    <property type="molecule type" value="Genomic_DNA"/>
</dbReference>
<dbReference type="Gene3D" id="2.70.98.10">
    <property type="match status" value="1"/>
</dbReference>
<accession>C2JUZ9</accession>
<organism evidence="1 2">
    <name type="scientific">Lacticaseibacillus rhamnosus (strain LMS2-1)</name>
    <dbReference type="NCBI Taxonomy" id="525361"/>
    <lineage>
        <taxon>Bacteria</taxon>
        <taxon>Bacillati</taxon>
        <taxon>Bacillota</taxon>
        <taxon>Bacilli</taxon>
        <taxon>Lactobacillales</taxon>
        <taxon>Lactobacillaceae</taxon>
        <taxon>Lacticaseibacillus</taxon>
    </lineage>
</organism>
<proteinExistence type="predicted"/>
<dbReference type="Pfam" id="PF01263">
    <property type="entry name" value="Aldose_epim"/>
    <property type="match status" value="1"/>
</dbReference>
<sequence length="305" mass="34034">MNAFSYFRRLLSLITIENQQFKASIAERGAELQSLVNKTDNYDYIWNGDKTFWNRHAPILFPAIGKSNEDQYRLGAKTFPMGQHGFARDYDFEVSDHSDSAATFTQHQNSETLKKFPFKYTLAVTYMLTEDGLSIHYTVTNDDSNSMPFALGFHPAFNVALKADGSFDDYDLTVEPLNSPLQRFGIGPVPFRNGDVEDIAGAEGNKLPLTHDLLDGGLVILANSEISKATLSSPHHKHSLTLDINDFPYLTIWSPEHKKAPFIAVEPFDGLPDQAGEPSDWYTKLGNTTLSAGANKQLALKVELH</sequence>
<dbReference type="AlphaFoldDB" id="C2JUZ9"/>
<comment type="caution">
    <text evidence="1">The sequence shown here is derived from an EMBL/GenBank/DDBJ whole genome shotgun (WGS) entry which is preliminary data.</text>
</comment>
<dbReference type="InterPro" id="IPR008183">
    <property type="entry name" value="Aldose_1/G6P_1-epimerase"/>
</dbReference>